<evidence type="ECO:0000256" key="2">
    <source>
        <dbReference type="ARBA" id="ARBA00012180"/>
    </source>
</evidence>
<dbReference type="InterPro" id="IPR043502">
    <property type="entry name" value="DNA/RNA_pol_sf"/>
</dbReference>
<dbReference type="EMBL" id="JAINUF010000025">
    <property type="protein sequence ID" value="KAJ8332544.1"/>
    <property type="molecule type" value="Genomic_DNA"/>
</dbReference>
<keyword evidence="3" id="KW-0808">Transferase</keyword>
<sequence length="586" mass="65101">MIRDQLAEHTYDPKIRERLITAPDDLTLTKAIEIAFKVESAAEFASQLASHAPSSTLTYGLSFSPCAAFPSPSATQAVNKAVIPDKYPLPTVEELTTQFYGATTFSKLDLRQGNLQVPLHPDSRNLTAFVSHAGVFRYAQMPFGLSSAPSCFQKIMSTIFTGIPGVVIYLDDIVVHGPTPALHDEHLHQVLSVLAKHNLTLNEEKCVFSVAAVEFVGFRLTAEGLSPLHSNVDAVQRLPEPTCPAQVTSFLGMMAYYLRFLPQYSTTTAPLPVGAVLSQLHRGTERPIAFASRALSPAEQKYSVGEREALVCVWACERWHMYVYGRPFTLRTDPQALTALLATSGTGHRPLRIHRWSERLQQYNFTPQFTPGHENVVADLLSRATPCPPPSQDPDPEVTEPDLIQMLHTPLQTTVSLQDLQQASEQDPVLSQLRAFIRTGWPPKVSEELAPFYRVREELSCWGDVCVARGLRTVVPSCLRARILLMAHEGHLGIVKVKQRCRDLVWWPAIDRDIEAMVRDCTACLHDRLLITTRLDHRELAYRQAAGAFRSIWTGPEPGARLPDHLGWQRGQKVGTLNASSPLETG</sequence>
<gene>
    <name evidence="11" type="ORF">SKAU_G00423330</name>
</gene>
<dbReference type="PROSITE" id="PS50878">
    <property type="entry name" value="RT_POL"/>
    <property type="match status" value="1"/>
</dbReference>
<dbReference type="Gene3D" id="3.30.70.270">
    <property type="match status" value="2"/>
</dbReference>
<dbReference type="FunFam" id="3.10.20.370:FF:000001">
    <property type="entry name" value="Retrovirus-related Pol polyprotein from transposon 17.6-like protein"/>
    <property type="match status" value="1"/>
</dbReference>
<keyword evidence="5" id="KW-0540">Nuclease</keyword>
<dbReference type="Proteomes" id="UP001152622">
    <property type="component" value="Unassembled WGS sequence"/>
</dbReference>
<evidence type="ECO:0000256" key="1">
    <source>
        <dbReference type="ARBA" id="ARBA00010879"/>
    </source>
</evidence>
<keyword evidence="8" id="KW-0695">RNA-directed DNA polymerase</keyword>
<dbReference type="CDD" id="cd01647">
    <property type="entry name" value="RT_LTR"/>
    <property type="match status" value="1"/>
</dbReference>
<comment type="similarity">
    <text evidence="1">Belongs to the beta type-B retroviral polymerase family. HERV class-II K(HML-2) pol subfamily.</text>
</comment>
<evidence type="ECO:0000256" key="7">
    <source>
        <dbReference type="ARBA" id="ARBA00022801"/>
    </source>
</evidence>
<keyword evidence="7" id="KW-0378">Hydrolase</keyword>
<dbReference type="OrthoDB" id="775972at2759"/>
<dbReference type="Pfam" id="PF17917">
    <property type="entry name" value="RT_RNaseH"/>
    <property type="match status" value="1"/>
</dbReference>
<dbReference type="PANTHER" id="PTHR37984:SF15">
    <property type="entry name" value="INTEGRASE CATALYTIC DOMAIN-CONTAINING PROTEIN"/>
    <property type="match status" value="1"/>
</dbReference>
<dbReference type="Pfam" id="PF17921">
    <property type="entry name" value="Integrase_H2C2"/>
    <property type="match status" value="1"/>
</dbReference>
<evidence type="ECO:0000256" key="3">
    <source>
        <dbReference type="ARBA" id="ARBA00022679"/>
    </source>
</evidence>
<dbReference type="FunFam" id="1.10.340.70:FF:000003">
    <property type="entry name" value="Protein CBG25708"/>
    <property type="match status" value="1"/>
</dbReference>
<dbReference type="InterPro" id="IPR041373">
    <property type="entry name" value="RT_RNaseH"/>
</dbReference>
<accession>A0A9Q1E5D6</accession>
<evidence type="ECO:0000256" key="4">
    <source>
        <dbReference type="ARBA" id="ARBA00022695"/>
    </source>
</evidence>
<keyword evidence="4" id="KW-0548">Nucleotidyltransferase</keyword>
<evidence type="ECO:0000313" key="11">
    <source>
        <dbReference type="EMBL" id="KAJ8332544.1"/>
    </source>
</evidence>
<dbReference type="PANTHER" id="PTHR37984">
    <property type="entry name" value="PROTEIN CBG26694"/>
    <property type="match status" value="1"/>
</dbReference>
<dbReference type="AlphaFoldDB" id="A0A9Q1E5D6"/>
<keyword evidence="6" id="KW-0255">Endonuclease</keyword>
<dbReference type="SUPFAM" id="SSF56672">
    <property type="entry name" value="DNA/RNA polymerases"/>
    <property type="match status" value="1"/>
</dbReference>
<evidence type="ECO:0000256" key="5">
    <source>
        <dbReference type="ARBA" id="ARBA00022722"/>
    </source>
</evidence>
<evidence type="ECO:0000259" key="10">
    <source>
        <dbReference type="PROSITE" id="PS50878"/>
    </source>
</evidence>
<name>A0A9Q1E5D6_SYNKA</name>
<dbReference type="Gene3D" id="1.10.340.70">
    <property type="match status" value="1"/>
</dbReference>
<dbReference type="InterPro" id="IPR043128">
    <property type="entry name" value="Rev_trsase/Diguanyl_cyclase"/>
</dbReference>
<evidence type="ECO:0000256" key="6">
    <source>
        <dbReference type="ARBA" id="ARBA00022759"/>
    </source>
</evidence>
<evidence type="ECO:0000256" key="8">
    <source>
        <dbReference type="ARBA" id="ARBA00022918"/>
    </source>
</evidence>
<proteinExistence type="inferred from homology"/>
<feature type="domain" description="Reverse transcriptase" evidence="10">
    <location>
        <begin position="1"/>
        <end position="220"/>
    </location>
</feature>
<evidence type="ECO:0000313" key="12">
    <source>
        <dbReference type="Proteomes" id="UP001152622"/>
    </source>
</evidence>
<organism evidence="11 12">
    <name type="scientific">Synaphobranchus kaupii</name>
    <name type="common">Kaup's arrowtooth eel</name>
    <dbReference type="NCBI Taxonomy" id="118154"/>
    <lineage>
        <taxon>Eukaryota</taxon>
        <taxon>Metazoa</taxon>
        <taxon>Chordata</taxon>
        <taxon>Craniata</taxon>
        <taxon>Vertebrata</taxon>
        <taxon>Euteleostomi</taxon>
        <taxon>Actinopterygii</taxon>
        <taxon>Neopterygii</taxon>
        <taxon>Teleostei</taxon>
        <taxon>Anguilliformes</taxon>
        <taxon>Synaphobranchidae</taxon>
        <taxon>Synaphobranchus</taxon>
    </lineage>
</organism>
<evidence type="ECO:0000256" key="9">
    <source>
        <dbReference type="ARBA" id="ARBA00039658"/>
    </source>
</evidence>
<keyword evidence="12" id="KW-1185">Reference proteome</keyword>
<dbReference type="InterPro" id="IPR050951">
    <property type="entry name" value="Retrovirus_Pol_polyprotein"/>
</dbReference>
<dbReference type="Gene3D" id="3.10.10.10">
    <property type="entry name" value="HIV Type 1 Reverse Transcriptase, subunit A, domain 1"/>
    <property type="match status" value="1"/>
</dbReference>
<dbReference type="GO" id="GO:0004523">
    <property type="term" value="F:RNA-DNA hybrid ribonuclease activity"/>
    <property type="evidence" value="ECO:0007669"/>
    <property type="project" value="UniProtKB-EC"/>
</dbReference>
<reference evidence="11" key="1">
    <citation type="journal article" date="2023" name="Science">
        <title>Genome structures resolve the early diversification of teleost fishes.</title>
        <authorList>
            <person name="Parey E."/>
            <person name="Louis A."/>
            <person name="Montfort J."/>
            <person name="Bouchez O."/>
            <person name="Roques C."/>
            <person name="Iampietro C."/>
            <person name="Lluch J."/>
            <person name="Castinel A."/>
            <person name="Donnadieu C."/>
            <person name="Desvignes T."/>
            <person name="Floi Bucao C."/>
            <person name="Jouanno E."/>
            <person name="Wen M."/>
            <person name="Mejri S."/>
            <person name="Dirks R."/>
            <person name="Jansen H."/>
            <person name="Henkel C."/>
            <person name="Chen W.J."/>
            <person name="Zahm M."/>
            <person name="Cabau C."/>
            <person name="Klopp C."/>
            <person name="Thompson A.W."/>
            <person name="Robinson-Rechavi M."/>
            <person name="Braasch I."/>
            <person name="Lecointre G."/>
            <person name="Bobe J."/>
            <person name="Postlethwait J.H."/>
            <person name="Berthelot C."/>
            <person name="Roest Crollius H."/>
            <person name="Guiguen Y."/>
        </authorList>
    </citation>
    <scope>NUCLEOTIDE SEQUENCE</scope>
    <source>
        <strain evidence="11">WJC10195</strain>
    </source>
</reference>
<dbReference type="InterPro" id="IPR000477">
    <property type="entry name" value="RT_dom"/>
</dbReference>
<dbReference type="GO" id="GO:0003964">
    <property type="term" value="F:RNA-directed DNA polymerase activity"/>
    <property type="evidence" value="ECO:0007669"/>
    <property type="project" value="UniProtKB-KW"/>
</dbReference>
<dbReference type="Pfam" id="PF00078">
    <property type="entry name" value="RVT_1"/>
    <property type="match status" value="1"/>
</dbReference>
<protein>
    <recommendedName>
        <fullName evidence="9">Gypsy retrotransposon integrase-like protein 1</fullName>
        <ecNumber evidence="2">3.1.26.4</ecNumber>
    </recommendedName>
</protein>
<dbReference type="InterPro" id="IPR041588">
    <property type="entry name" value="Integrase_H2C2"/>
</dbReference>
<comment type="caution">
    <text evidence="11">The sequence shown here is derived from an EMBL/GenBank/DDBJ whole genome shotgun (WGS) entry which is preliminary data.</text>
</comment>
<dbReference type="CDD" id="cd09274">
    <property type="entry name" value="RNase_HI_RT_Ty3"/>
    <property type="match status" value="1"/>
</dbReference>
<dbReference type="EC" id="3.1.26.4" evidence="2"/>